<keyword evidence="3" id="KW-1185">Reference proteome</keyword>
<evidence type="ECO:0000313" key="3">
    <source>
        <dbReference type="Proteomes" id="UP000008909"/>
    </source>
</evidence>
<evidence type="ECO:0000256" key="1">
    <source>
        <dbReference type="SAM" id="SignalP"/>
    </source>
</evidence>
<proteinExistence type="predicted"/>
<feature type="chain" id="PRO_5003506496" evidence="1">
    <location>
        <begin position="23"/>
        <end position="68"/>
    </location>
</feature>
<gene>
    <name evidence="2" type="ORF">CLF_105448</name>
</gene>
<dbReference type="EMBL" id="DF143924">
    <property type="protein sequence ID" value="GAA54798.1"/>
    <property type="molecule type" value="Genomic_DNA"/>
</dbReference>
<dbReference type="Proteomes" id="UP000008909">
    <property type="component" value="Unassembled WGS sequence"/>
</dbReference>
<keyword evidence="1" id="KW-0732">Signal</keyword>
<protein>
    <submittedName>
        <fullName evidence="2">Prominin</fullName>
    </submittedName>
</protein>
<sequence>MISPHWNSIVILFPVLLCCGSSDPSVSTMLQLRDSAEFSYTVTNLFLDLIRGNAPPTVVLEVYTNVMS</sequence>
<feature type="non-terminal residue" evidence="2">
    <location>
        <position position="68"/>
    </location>
</feature>
<evidence type="ECO:0000313" key="2">
    <source>
        <dbReference type="EMBL" id="GAA54798.1"/>
    </source>
</evidence>
<reference evidence="2" key="1">
    <citation type="journal article" date="2011" name="Genome Biol.">
        <title>The draft genome of the carcinogenic human liver fluke Clonorchis sinensis.</title>
        <authorList>
            <person name="Wang X."/>
            <person name="Chen W."/>
            <person name="Huang Y."/>
            <person name="Sun J."/>
            <person name="Men J."/>
            <person name="Liu H."/>
            <person name="Luo F."/>
            <person name="Guo L."/>
            <person name="Lv X."/>
            <person name="Deng C."/>
            <person name="Zhou C."/>
            <person name="Fan Y."/>
            <person name="Li X."/>
            <person name="Huang L."/>
            <person name="Hu Y."/>
            <person name="Liang C."/>
            <person name="Hu X."/>
            <person name="Xu J."/>
            <person name="Yu X."/>
        </authorList>
    </citation>
    <scope>NUCLEOTIDE SEQUENCE [LARGE SCALE GENOMIC DNA]</scope>
    <source>
        <strain evidence="2">Henan</strain>
    </source>
</reference>
<reference key="2">
    <citation type="submission" date="2011-10" db="EMBL/GenBank/DDBJ databases">
        <title>The genome and transcriptome sequence of Clonorchis sinensis provide insights into the carcinogenic liver fluke.</title>
        <authorList>
            <person name="Wang X."/>
            <person name="Huang Y."/>
            <person name="Chen W."/>
            <person name="Liu H."/>
            <person name="Guo L."/>
            <person name="Chen Y."/>
            <person name="Luo F."/>
            <person name="Zhou W."/>
            <person name="Sun J."/>
            <person name="Mao Q."/>
            <person name="Liang P."/>
            <person name="Zhou C."/>
            <person name="Tian Y."/>
            <person name="Men J."/>
            <person name="Lv X."/>
            <person name="Huang L."/>
            <person name="Zhou J."/>
            <person name="Hu Y."/>
            <person name="Li R."/>
            <person name="Zhang F."/>
            <person name="Lei H."/>
            <person name="Li X."/>
            <person name="Hu X."/>
            <person name="Liang C."/>
            <person name="Xu J."/>
            <person name="Wu Z."/>
            <person name="Yu X."/>
        </authorList>
    </citation>
    <scope>NUCLEOTIDE SEQUENCE</scope>
    <source>
        <strain>Henan</strain>
    </source>
</reference>
<name>G7YPB7_CLOSI</name>
<dbReference type="AlphaFoldDB" id="G7YPB7"/>
<feature type="signal peptide" evidence="1">
    <location>
        <begin position="1"/>
        <end position="22"/>
    </location>
</feature>
<organism evidence="2 3">
    <name type="scientific">Clonorchis sinensis</name>
    <name type="common">Chinese liver fluke</name>
    <dbReference type="NCBI Taxonomy" id="79923"/>
    <lineage>
        <taxon>Eukaryota</taxon>
        <taxon>Metazoa</taxon>
        <taxon>Spiralia</taxon>
        <taxon>Lophotrochozoa</taxon>
        <taxon>Platyhelminthes</taxon>
        <taxon>Trematoda</taxon>
        <taxon>Digenea</taxon>
        <taxon>Opisthorchiida</taxon>
        <taxon>Opisthorchiata</taxon>
        <taxon>Opisthorchiidae</taxon>
        <taxon>Clonorchis</taxon>
    </lineage>
</organism>
<accession>G7YPB7</accession>